<sequence>MNGIALSPLLLSPWLFGLGVLVQTATLYAASLLSNLGPLREGSLAWPVAWAMAALLWWLMHAPRLCATADRLIRLRAPGVVRTLAPALLLHLGLSMVLPWICLLVWPPESDPLQLVAALWLGAATGALMMSMPIVLGFVPAMLIGYGWPIVADPLASAALGTLVWLMTAWLWFAHARRPRNTTWMPAGATFQRTESTVWRQADHAGQQPAEACLDQRRLDNMAAVLGRSCQTLRQIYGWRGWALFHLWVLATCAFVLWLGPTYDDGFLFASQVFCMVFIVLQPSRALAQLHAQRRAAWADLYVLPGLPAAGQLQAAIMRQVRRSMAERGLAMAALALCMGADRVAQDFRWVVFVVGFSLLVWCCGLLMARLAWRGRLGGVAMYVINAMLMLAGIITCVLLMG</sequence>
<proteinExistence type="predicted"/>
<reference evidence="1" key="1">
    <citation type="submission" date="2023-07" db="EMBL/GenBank/DDBJ databases">
        <title>Sorghum-associated microbial communities from plants grown in Nebraska, USA.</title>
        <authorList>
            <person name="Schachtman D."/>
        </authorList>
    </citation>
    <scope>NUCLEOTIDE SEQUENCE</scope>
    <source>
        <strain evidence="1">BE56</strain>
    </source>
</reference>
<comment type="caution">
    <text evidence="1">The sequence shown here is derived from an EMBL/GenBank/DDBJ whole genome shotgun (WGS) entry which is preliminary data.</text>
</comment>
<name>A0ACC6K4M5_9PSED</name>
<protein>
    <submittedName>
        <fullName evidence="1">Uncharacterized protein</fullName>
    </submittedName>
</protein>
<dbReference type="Proteomes" id="UP001259587">
    <property type="component" value="Unassembled WGS sequence"/>
</dbReference>
<dbReference type="EMBL" id="JAVDTH010000017">
    <property type="protein sequence ID" value="MDR6713413.1"/>
    <property type="molecule type" value="Genomic_DNA"/>
</dbReference>
<gene>
    <name evidence="1" type="ORF">J2W83_003021</name>
</gene>
<accession>A0ACC6K4M5</accession>
<evidence type="ECO:0000313" key="2">
    <source>
        <dbReference type="Proteomes" id="UP001259587"/>
    </source>
</evidence>
<keyword evidence="2" id="KW-1185">Reference proteome</keyword>
<organism evidence="1 2">
    <name type="scientific">Pseudomonas hunanensis</name>
    <dbReference type="NCBI Taxonomy" id="1247546"/>
    <lineage>
        <taxon>Bacteria</taxon>
        <taxon>Pseudomonadati</taxon>
        <taxon>Pseudomonadota</taxon>
        <taxon>Gammaproteobacteria</taxon>
        <taxon>Pseudomonadales</taxon>
        <taxon>Pseudomonadaceae</taxon>
        <taxon>Pseudomonas</taxon>
    </lineage>
</organism>
<evidence type="ECO:0000313" key="1">
    <source>
        <dbReference type="EMBL" id="MDR6713413.1"/>
    </source>
</evidence>